<name>E0TDH7_PARBH</name>
<dbReference type="RefSeq" id="WP_013299706.1">
    <property type="nucleotide sequence ID" value="NC_014414.1"/>
</dbReference>
<dbReference type="EMBL" id="CP002156">
    <property type="protein sequence ID" value="ADM08732.1"/>
    <property type="molecule type" value="Genomic_DNA"/>
</dbReference>
<accession>E0TDH7</accession>
<keyword evidence="2" id="KW-1185">Reference proteome</keyword>
<dbReference type="Gene3D" id="3.30.70.270">
    <property type="match status" value="1"/>
</dbReference>
<dbReference type="SUPFAM" id="SSF55073">
    <property type="entry name" value="Nucleotide cyclase"/>
    <property type="match status" value="1"/>
</dbReference>
<dbReference type="KEGG" id="pbr:PB2503_03282"/>
<evidence type="ECO:0000313" key="1">
    <source>
        <dbReference type="EMBL" id="ADM08732.1"/>
    </source>
</evidence>
<protein>
    <recommendedName>
        <fullName evidence="3">GGDEF domain-containing protein</fullName>
    </recommendedName>
</protein>
<gene>
    <name evidence="1" type="ordered locus">PB2503_03282</name>
</gene>
<dbReference type="Proteomes" id="UP000001302">
    <property type="component" value="Chromosome"/>
</dbReference>
<dbReference type="AlphaFoldDB" id="E0TDH7"/>
<proteinExistence type="predicted"/>
<reference evidence="2" key="1">
    <citation type="submission" date="2010-08" db="EMBL/GenBank/DDBJ databases">
        <title>Genome sequence of Parvularcula bermudensis HTCC2503.</title>
        <authorList>
            <person name="Kang D.-M."/>
            <person name="Oh H.-M."/>
            <person name="Cho J.-C."/>
        </authorList>
    </citation>
    <scope>NUCLEOTIDE SEQUENCE [LARGE SCALE GENOMIC DNA]</scope>
    <source>
        <strain evidence="2">ATCC BAA-594 / HTCC2503 / KCTC 12087</strain>
    </source>
</reference>
<reference evidence="1 2" key="2">
    <citation type="journal article" date="2011" name="J. Bacteriol.">
        <title>Complete genome sequence of strain HTCC2503T of Parvularcula bermudensis, the type species of the order "Parvularculales" in the class Alphaproteobacteria.</title>
        <authorList>
            <person name="Oh H.M."/>
            <person name="Kang I."/>
            <person name="Vergin K.L."/>
            <person name="Kang D."/>
            <person name="Rhee K.H."/>
            <person name="Giovannoni S.J."/>
            <person name="Cho J.C."/>
        </authorList>
    </citation>
    <scope>NUCLEOTIDE SEQUENCE [LARGE SCALE GENOMIC DNA]</scope>
    <source>
        <strain evidence="2">ATCC BAA-594 / HTCC2503 / KCTC 12087</strain>
    </source>
</reference>
<dbReference type="STRING" id="314260.PB2503_03282"/>
<evidence type="ECO:0000313" key="2">
    <source>
        <dbReference type="Proteomes" id="UP000001302"/>
    </source>
</evidence>
<dbReference type="HOGENOM" id="CLU_1433252_0_0_5"/>
<sequence>MNEHMIAAIRRQFPATETASSSLDKLLTERRPVGQESLIEKLARLEQERLRIQGAEGLPRLRILGKEPFLRLMAGLSGTPRANGCLARIELTGLAPISAAHGDEAAAELTDFLGQWMRAYLRESDVLGRIGPQSYAAFLPQARKGGTETKLAQLAWRLGRTPCTQGLGNLGLDLVSQVVPVGPHAQLTL</sequence>
<dbReference type="InterPro" id="IPR043128">
    <property type="entry name" value="Rev_trsase/Diguanyl_cyclase"/>
</dbReference>
<evidence type="ECO:0008006" key="3">
    <source>
        <dbReference type="Google" id="ProtNLM"/>
    </source>
</evidence>
<dbReference type="InterPro" id="IPR029787">
    <property type="entry name" value="Nucleotide_cyclase"/>
</dbReference>
<organism evidence="1 2">
    <name type="scientific">Parvularcula bermudensis (strain ATCC BAA-594 / HTCC2503 / KCTC 12087)</name>
    <dbReference type="NCBI Taxonomy" id="314260"/>
    <lineage>
        <taxon>Bacteria</taxon>
        <taxon>Pseudomonadati</taxon>
        <taxon>Pseudomonadota</taxon>
        <taxon>Alphaproteobacteria</taxon>
        <taxon>Parvularculales</taxon>
        <taxon>Parvularculaceae</taxon>
        <taxon>Parvularcula</taxon>
    </lineage>
</organism>